<sequence>MIYGGSYNVFNAEEHLLPSLKAIRPCLDYINVVVQYVSNHGIPASPDLEAVIEEAKAGGLVDEVIHYKPDLSLSPAFNELAKRNIGLQKAKRAAVDYFITLDCDEYYVQSEFDAAKQLIEDDGLKSTAVSTYLHIKRPIYRSALPDNTCCAFLTKLDVDSELSYGAAYPALVDPTRSLHGDRESFRMLPTELVAMRHMNLVRHNIDGKLRNSTNAGMVDFMELVRSAYSKWSPGKVLKFPNKTPMEIIEVDDIFHIDHIFSEVV</sequence>
<protein>
    <submittedName>
        <fullName evidence="1">Uncharacterized protein</fullName>
    </submittedName>
</protein>
<gene>
    <name evidence="1" type="ORF">LRX75_23170</name>
</gene>
<proteinExistence type="predicted"/>
<dbReference type="AlphaFoldDB" id="A0A9X1T3E5"/>
<dbReference type="Proteomes" id="UP001139089">
    <property type="component" value="Unassembled WGS sequence"/>
</dbReference>
<evidence type="ECO:0000313" key="1">
    <source>
        <dbReference type="EMBL" id="MCD7111924.1"/>
    </source>
</evidence>
<name>A0A9X1T3E5_9HYPH</name>
<comment type="caution">
    <text evidence="1">The sequence shown here is derived from an EMBL/GenBank/DDBJ whole genome shotgun (WGS) entry which is preliminary data.</text>
</comment>
<reference evidence="1" key="1">
    <citation type="submission" date="2021-12" db="EMBL/GenBank/DDBJ databases">
        <authorList>
            <person name="Li Y."/>
        </authorList>
    </citation>
    <scope>NUCLEOTIDE SEQUENCE</scope>
    <source>
        <strain evidence="1">DKSPLA3</strain>
    </source>
</reference>
<accession>A0A9X1T3E5</accession>
<keyword evidence="2" id="KW-1185">Reference proteome</keyword>
<organism evidence="1 2">
    <name type="scientific">Rhizobium quercicola</name>
    <dbReference type="NCBI Taxonomy" id="2901226"/>
    <lineage>
        <taxon>Bacteria</taxon>
        <taxon>Pseudomonadati</taxon>
        <taxon>Pseudomonadota</taxon>
        <taxon>Alphaproteobacteria</taxon>
        <taxon>Hyphomicrobiales</taxon>
        <taxon>Rhizobiaceae</taxon>
        <taxon>Rhizobium/Agrobacterium group</taxon>
        <taxon>Rhizobium</taxon>
    </lineage>
</organism>
<evidence type="ECO:0000313" key="2">
    <source>
        <dbReference type="Proteomes" id="UP001139089"/>
    </source>
</evidence>
<dbReference type="EMBL" id="JAJOZR010000029">
    <property type="protein sequence ID" value="MCD7111924.1"/>
    <property type="molecule type" value="Genomic_DNA"/>
</dbReference>
<dbReference type="RefSeq" id="WP_231816927.1">
    <property type="nucleotide sequence ID" value="NZ_JAJOZR010000029.1"/>
</dbReference>